<organism evidence="1 2">
    <name type="scientific">Aeromicrobium ginsengisoli</name>
    <dbReference type="NCBI Taxonomy" id="363867"/>
    <lineage>
        <taxon>Bacteria</taxon>
        <taxon>Bacillati</taxon>
        <taxon>Actinomycetota</taxon>
        <taxon>Actinomycetes</taxon>
        <taxon>Propionibacteriales</taxon>
        <taxon>Nocardioidaceae</taxon>
        <taxon>Aeromicrobium</taxon>
    </lineage>
</organism>
<proteinExistence type="predicted"/>
<evidence type="ECO:0000313" key="2">
    <source>
        <dbReference type="Proteomes" id="UP000380867"/>
    </source>
</evidence>
<dbReference type="OrthoDB" id="1365577at2"/>
<dbReference type="RefSeq" id="WP_149689094.1">
    <property type="nucleotide sequence ID" value="NZ_SDPQ02000002.1"/>
</dbReference>
<accession>A0A5M4FEU4</accession>
<comment type="caution">
    <text evidence="1">The sequence shown here is derived from an EMBL/GenBank/DDBJ whole genome shotgun (WGS) entry which is preliminary data.</text>
</comment>
<gene>
    <name evidence="1" type="ORF">ESP70_009830</name>
</gene>
<name>A0A5M4FEU4_9ACTN</name>
<protein>
    <submittedName>
        <fullName evidence="1">Uncharacterized protein</fullName>
    </submittedName>
</protein>
<reference evidence="1" key="1">
    <citation type="submission" date="2019-09" db="EMBL/GenBank/DDBJ databases">
        <authorList>
            <person name="Li J."/>
        </authorList>
    </citation>
    <scope>NUCLEOTIDE SEQUENCE [LARGE SCALE GENOMIC DNA]</scope>
    <source>
        <strain evidence="1">JCM 14732</strain>
    </source>
</reference>
<dbReference type="EMBL" id="SDPQ02000002">
    <property type="protein sequence ID" value="KAA1397646.1"/>
    <property type="molecule type" value="Genomic_DNA"/>
</dbReference>
<dbReference type="Proteomes" id="UP000380867">
    <property type="component" value="Unassembled WGS sequence"/>
</dbReference>
<sequence length="92" mass="10816">MASRYFKRRWDEFRGDEHAHWGASTWLFEVAEDGYPVRQIEIYDDGPTLRYGSSHNEDEHGFLSNAKLVDTGDWTPWEIAQEEFDLTWTSTG</sequence>
<dbReference type="AlphaFoldDB" id="A0A5M4FEU4"/>
<keyword evidence="2" id="KW-1185">Reference proteome</keyword>
<evidence type="ECO:0000313" key="1">
    <source>
        <dbReference type="EMBL" id="KAA1397646.1"/>
    </source>
</evidence>